<reference evidence="3 4" key="1">
    <citation type="submission" date="2014-01" db="EMBL/GenBank/DDBJ databases">
        <title>Full genme sequencing of cellulolytic bacterium Gynuella sunshinyii YC6258T gen. nov., sp. nov.</title>
        <authorList>
            <person name="Khan H."/>
            <person name="Chung E.J."/>
            <person name="Chung Y.R."/>
        </authorList>
    </citation>
    <scope>NUCLEOTIDE SEQUENCE [LARGE SCALE GENOMIC DNA]</scope>
    <source>
        <strain evidence="3 4">YC6258</strain>
    </source>
</reference>
<dbReference type="STRING" id="1445510.YC6258_05306"/>
<name>A0A0C5VT22_9GAMM</name>
<dbReference type="KEGG" id="gsn:YC6258_05306"/>
<gene>
    <name evidence="3" type="ORF">YC6258_05306</name>
</gene>
<keyword evidence="1" id="KW-0175">Coiled coil</keyword>
<accession>A0A0C5VT22</accession>
<proteinExistence type="predicted"/>
<dbReference type="HOGENOM" id="CLU_027864_2_0_6"/>
<protein>
    <submittedName>
        <fullName evidence="3">Capsule polysaccharide export protein</fullName>
    </submittedName>
</protein>
<evidence type="ECO:0000256" key="2">
    <source>
        <dbReference type="SAM" id="Phobius"/>
    </source>
</evidence>
<evidence type="ECO:0000313" key="4">
    <source>
        <dbReference type="Proteomes" id="UP000032266"/>
    </source>
</evidence>
<dbReference type="PANTHER" id="PTHR32309:SF13">
    <property type="entry name" value="FERRIC ENTEROBACTIN TRANSPORT PROTEIN FEPE"/>
    <property type="match status" value="1"/>
</dbReference>
<dbReference type="AlphaFoldDB" id="A0A0C5VT22"/>
<keyword evidence="4" id="KW-1185">Reference proteome</keyword>
<evidence type="ECO:0000313" key="3">
    <source>
        <dbReference type="EMBL" id="AJQ97336.1"/>
    </source>
</evidence>
<evidence type="ECO:0000256" key="1">
    <source>
        <dbReference type="SAM" id="Coils"/>
    </source>
</evidence>
<feature type="transmembrane region" description="Helical" evidence="2">
    <location>
        <begin position="9"/>
        <end position="27"/>
    </location>
</feature>
<dbReference type="PATRIC" id="fig|1445510.3.peg.5266"/>
<keyword evidence="2" id="KW-1133">Transmembrane helix</keyword>
<dbReference type="Proteomes" id="UP000032266">
    <property type="component" value="Chromosome"/>
</dbReference>
<dbReference type="InterPro" id="IPR050445">
    <property type="entry name" value="Bact_polysacc_biosynth/exp"/>
</dbReference>
<dbReference type="PANTHER" id="PTHR32309">
    <property type="entry name" value="TYROSINE-PROTEIN KINASE"/>
    <property type="match status" value="1"/>
</dbReference>
<feature type="coiled-coil region" evidence="1">
    <location>
        <begin position="217"/>
        <end position="265"/>
    </location>
</feature>
<keyword evidence="2" id="KW-0472">Membrane</keyword>
<dbReference type="GO" id="GO:0005886">
    <property type="term" value="C:plasma membrane"/>
    <property type="evidence" value="ECO:0007669"/>
    <property type="project" value="TreeGrafter"/>
</dbReference>
<organism evidence="3 4">
    <name type="scientific">Gynuella sunshinyii YC6258</name>
    <dbReference type="NCBI Taxonomy" id="1445510"/>
    <lineage>
        <taxon>Bacteria</taxon>
        <taxon>Pseudomonadati</taxon>
        <taxon>Pseudomonadota</taxon>
        <taxon>Gammaproteobacteria</taxon>
        <taxon>Oceanospirillales</taxon>
        <taxon>Saccharospirillaceae</taxon>
        <taxon>Gynuella</taxon>
    </lineage>
</organism>
<dbReference type="GO" id="GO:0004713">
    <property type="term" value="F:protein tyrosine kinase activity"/>
    <property type="evidence" value="ECO:0007669"/>
    <property type="project" value="TreeGrafter"/>
</dbReference>
<feature type="transmembrane region" description="Helical" evidence="2">
    <location>
        <begin position="334"/>
        <end position="358"/>
    </location>
</feature>
<keyword evidence="2" id="KW-0812">Transmembrane</keyword>
<dbReference type="EMBL" id="CP007142">
    <property type="protein sequence ID" value="AJQ97336.1"/>
    <property type="molecule type" value="Genomic_DNA"/>
</dbReference>
<sequence length="363" mass="40966">MQKLLHNKVITFAILASIIATIYWVAIASDRYVSTAQIIIQRTDLASSQSFDFSSLLGASSGTNRSEQLLMREYLLSIDILKKLDKALHIRAHYSDPRWDRLSRLQKQDISIEEFHQYYLSRVSIELDEYSGLLVIKAQAFDPQTAQAITNFLVHEGEDHMNQLAHDLAQNQVSFLETQVTEMYQQAQQARQAVLDFQNEKGLISPEATAENISAIIGSLQGQKAELETERQALEAYLVPSHPNVTKITQQIAAIDKQIEQEKAKLTAPDGNTLNLTVEEFQRLQLQAGFAQDLYKSALLALEKGRVEATRTIQKVSVIQTPTLPEYPLEPRRLYNATVFILLTFMLAGVIQLLTAIVKDHKD</sequence>